<name>A0A0E9WE68_ANGAN</name>
<dbReference type="EMBL" id="GBXM01019883">
    <property type="protein sequence ID" value="JAH88694.1"/>
    <property type="molecule type" value="Transcribed_RNA"/>
</dbReference>
<organism evidence="1">
    <name type="scientific">Anguilla anguilla</name>
    <name type="common">European freshwater eel</name>
    <name type="synonym">Muraena anguilla</name>
    <dbReference type="NCBI Taxonomy" id="7936"/>
    <lineage>
        <taxon>Eukaryota</taxon>
        <taxon>Metazoa</taxon>
        <taxon>Chordata</taxon>
        <taxon>Craniata</taxon>
        <taxon>Vertebrata</taxon>
        <taxon>Euteleostomi</taxon>
        <taxon>Actinopterygii</taxon>
        <taxon>Neopterygii</taxon>
        <taxon>Teleostei</taxon>
        <taxon>Anguilliformes</taxon>
        <taxon>Anguillidae</taxon>
        <taxon>Anguilla</taxon>
    </lineage>
</organism>
<proteinExistence type="predicted"/>
<dbReference type="AlphaFoldDB" id="A0A0E9WE68"/>
<protein>
    <submittedName>
        <fullName evidence="1">Uncharacterized protein</fullName>
    </submittedName>
</protein>
<reference evidence="1" key="2">
    <citation type="journal article" date="2015" name="Fish Shellfish Immunol.">
        <title>Early steps in the European eel (Anguilla anguilla)-Vibrio vulnificus interaction in the gills: Role of the RtxA13 toxin.</title>
        <authorList>
            <person name="Callol A."/>
            <person name="Pajuelo D."/>
            <person name="Ebbesson L."/>
            <person name="Teles M."/>
            <person name="MacKenzie S."/>
            <person name="Amaro C."/>
        </authorList>
    </citation>
    <scope>NUCLEOTIDE SEQUENCE</scope>
</reference>
<reference evidence="1" key="1">
    <citation type="submission" date="2014-11" db="EMBL/GenBank/DDBJ databases">
        <authorList>
            <person name="Amaro Gonzalez C."/>
        </authorList>
    </citation>
    <scope>NUCLEOTIDE SEQUENCE</scope>
</reference>
<evidence type="ECO:0000313" key="1">
    <source>
        <dbReference type="EMBL" id="JAH88694.1"/>
    </source>
</evidence>
<sequence length="46" mass="5433">MFGEKRYETGKIQSEIDFSRPCVAFWFEPDTEYLNDTTSLIPVRSK</sequence>
<accession>A0A0E9WE68</accession>